<sequence length="389" mass="43755">MFSTSTFLSNDFPDMATFSIRRSLSFGRRLFVKNIAGNFMRFKQLFLFSLLAFTHVNSSHAQEPHTESVYGTLQTLAHHKALGMVRMYFGAETKITEFSPSVAGSYRIIISDGGASREMYLMSDLQSLIEGKLYTPLIRSAASAHGISALEKYTQRNQAVDKAANFVKSSVESINKDKSITVNTAASLLNSGFNDLRKTEQPAKYKVKDSREISAEFYQKITELQNITVGSSKKEIYLFIDLNCPACRKSEPRLKPFIERGQLTVNYIPVGFLLDSYDRKNKEITDSEAKAMYALIPQSEDKRALLLQTLLSASHVDELIDVEAPQALRNRGYKYMKENTLSFFKLPVPATPMAVYLSNGYPRFKALSENNTTPSKLTDLIEQIDNVDS</sequence>
<dbReference type="Gene3D" id="3.40.30.10">
    <property type="entry name" value="Glutaredoxin"/>
    <property type="match status" value="1"/>
</dbReference>
<evidence type="ECO:0000313" key="2">
    <source>
        <dbReference type="Proteomes" id="UP000008372"/>
    </source>
</evidence>
<proteinExistence type="predicted"/>
<gene>
    <name evidence="1" type="ORF">GAGA_0426</name>
</gene>
<organism evidence="1 2">
    <name type="scientific">Paraglaciecola agarilytica NO2</name>
    <dbReference type="NCBI Taxonomy" id="1125747"/>
    <lineage>
        <taxon>Bacteria</taxon>
        <taxon>Pseudomonadati</taxon>
        <taxon>Pseudomonadota</taxon>
        <taxon>Gammaproteobacteria</taxon>
        <taxon>Alteromonadales</taxon>
        <taxon>Alteromonadaceae</taxon>
        <taxon>Paraglaciecola</taxon>
    </lineage>
</organism>
<evidence type="ECO:0008006" key="3">
    <source>
        <dbReference type="Google" id="ProtNLM"/>
    </source>
</evidence>
<dbReference type="SUPFAM" id="SSF52833">
    <property type="entry name" value="Thioredoxin-like"/>
    <property type="match status" value="1"/>
</dbReference>
<dbReference type="Proteomes" id="UP000008372">
    <property type="component" value="Unassembled WGS sequence"/>
</dbReference>
<dbReference type="InterPro" id="IPR036249">
    <property type="entry name" value="Thioredoxin-like_sf"/>
</dbReference>
<keyword evidence="2" id="KW-1185">Reference proteome</keyword>
<protein>
    <recommendedName>
        <fullName evidence="3">Thioredoxin-like fold domain-containing protein</fullName>
    </recommendedName>
</protein>
<name>A0ABQ0I1V0_9ALTE</name>
<accession>A0ABQ0I1V0</accession>
<comment type="caution">
    <text evidence="1">The sequence shown here is derived from an EMBL/GenBank/DDBJ whole genome shotgun (WGS) entry which is preliminary data.</text>
</comment>
<reference evidence="1 2" key="1">
    <citation type="journal article" date="2014" name="Environ. Microbiol.">
        <title>Comparative genomics of the marine bacterial genus Glaciecola reveals the high degree of genomic diversity and genomic characteristic for cold adaptation.</title>
        <authorList>
            <person name="Qin Q.L."/>
            <person name="Xie B.B."/>
            <person name="Yu Y."/>
            <person name="Shu Y.L."/>
            <person name="Rong J.C."/>
            <person name="Zhang Y.J."/>
            <person name="Zhao D.L."/>
            <person name="Chen X.L."/>
            <person name="Zhang X.Y."/>
            <person name="Chen B."/>
            <person name="Zhou B.C."/>
            <person name="Zhang Y.Z."/>
        </authorList>
    </citation>
    <scope>NUCLEOTIDE SEQUENCE [LARGE SCALE GENOMIC DNA]</scope>
    <source>
        <strain evidence="1 2">NO2</strain>
    </source>
</reference>
<dbReference type="EMBL" id="BAEK01000007">
    <property type="protein sequence ID" value="GAC03291.1"/>
    <property type="molecule type" value="Genomic_DNA"/>
</dbReference>
<evidence type="ECO:0000313" key="1">
    <source>
        <dbReference type="EMBL" id="GAC03291.1"/>
    </source>
</evidence>